<accession>A0A9X1ZCQ5</accession>
<evidence type="ECO:0000256" key="1">
    <source>
        <dbReference type="ARBA" id="ARBA00007274"/>
    </source>
</evidence>
<dbReference type="PROSITE" id="PS00101">
    <property type="entry name" value="HEXAPEP_TRANSFERASES"/>
    <property type="match status" value="1"/>
</dbReference>
<dbReference type="Proteomes" id="UP001139293">
    <property type="component" value="Unassembled WGS sequence"/>
</dbReference>
<name>A0A9X1ZCQ5_9GAMM</name>
<comment type="caution">
    <text evidence="5">The sequence shown here is derived from an EMBL/GenBank/DDBJ whole genome shotgun (WGS) entry which is preliminary data.</text>
</comment>
<evidence type="ECO:0000256" key="4">
    <source>
        <dbReference type="ARBA" id="ARBA00023315"/>
    </source>
</evidence>
<evidence type="ECO:0000256" key="2">
    <source>
        <dbReference type="ARBA" id="ARBA00022679"/>
    </source>
</evidence>
<evidence type="ECO:0000313" key="5">
    <source>
        <dbReference type="EMBL" id="MCL1138627.1"/>
    </source>
</evidence>
<dbReference type="InterPro" id="IPR001451">
    <property type="entry name" value="Hexapep"/>
</dbReference>
<gene>
    <name evidence="5" type="ORF">L2740_08735</name>
</gene>
<protein>
    <submittedName>
        <fullName evidence="5">Acyltransferase</fullName>
    </submittedName>
</protein>
<dbReference type="SUPFAM" id="SSF51161">
    <property type="entry name" value="Trimeric LpxA-like enzymes"/>
    <property type="match status" value="1"/>
</dbReference>
<dbReference type="RefSeq" id="WP_248949676.1">
    <property type="nucleotide sequence ID" value="NZ_JAKILB010000004.1"/>
</dbReference>
<dbReference type="AlphaFoldDB" id="A0A9X1ZCQ5"/>
<keyword evidence="6" id="KW-1185">Reference proteome</keyword>
<dbReference type="PANTHER" id="PTHR23416:SF23">
    <property type="entry name" value="ACETYLTRANSFERASE C18B11.09C-RELATED"/>
    <property type="match status" value="1"/>
</dbReference>
<dbReference type="Pfam" id="PF00132">
    <property type="entry name" value="Hexapep"/>
    <property type="match status" value="1"/>
</dbReference>
<dbReference type="Gene3D" id="2.160.10.10">
    <property type="entry name" value="Hexapeptide repeat proteins"/>
    <property type="match status" value="1"/>
</dbReference>
<reference evidence="5" key="1">
    <citation type="submission" date="2022-01" db="EMBL/GenBank/DDBJ databases">
        <title>Whole genome-based taxonomy of the Shewanellaceae.</title>
        <authorList>
            <person name="Martin-Rodriguez A.J."/>
        </authorList>
    </citation>
    <scope>NUCLEOTIDE SEQUENCE</scope>
    <source>
        <strain evidence="5">KCTC 23973</strain>
    </source>
</reference>
<dbReference type="PANTHER" id="PTHR23416">
    <property type="entry name" value="SIALIC ACID SYNTHASE-RELATED"/>
    <property type="match status" value="1"/>
</dbReference>
<evidence type="ECO:0000313" key="6">
    <source>
        <dbReference type="Proteomes" id="UP001139293"/>
    </source>
</evidence>
<comment type="similarity">
    <text evidence="1">Belongs to the transferase hexapeptide repeat family.</text>
</comment>
<dbReference type="EMBL" id="JAKILB010000004">
    <property type="protein sequence ID" value="MCL1138627.1"/>
    <property type="molecule type" value="Genomic_DNA"/>
</dbReference>
<organism evidence="5 6">
    <name type="scientific">Shewanella pneumatophori</name>
    <dbReference type="NCBI Taxonomy" id="314092"/>
    <lineage>
        <taxon>Bacteria</taxon>
        <taxon>Pseudomonadati</taxon>
        <taxon>Pseudomonadota</taxon>
        <taxon>Gammaproteobacteria</taxon>
        <taxon>Alteromonadales</taxon>
        <taxon>Shewanellaceae</taxon>
        <taxon>Shewanella</taxon>
    </lineage>
</organism>
<keyword evidence="4 5" id="KW-0012">Acyltransferase</keyword>
<dbReference type="InterPro" id="IPR051159">
    <property type="entry name" value="Hexapeptide_acetyltransf"/>
</dbReference>
<dbReference type="InterPro" id="IPR011004">
    <property type="entry name" value="Trimer_LpxA-like_sf"/>
</dbReference>
<keyword evidence="2" id="KW-0808">Transferase</keyword>
<proteinExistence type="inferred from homology"/>
<dbReference type="GO" id="GO:0005829">
    <property type="term" value="C:cytosol"/>
    <property type="evidence" value="ECO:0007669"/>
    <property type="project" value="TreeGrafter"/>
</dbReference>
<dbReference type="InterPro" id="IPR018357">
    <property type="entry name" value="Hexapep_transf_CS"/>
</dbReference>
<evidence type="ECO:0000256" key="3">
    <source>
        <dbReference type="ARBA" id="ARBA00022737"/>
    </source>
</evidence>
<keyword evidence="3" id="KW-0677">Repeat</keyword>
<dbReference type="GO" id="GO:0008374">
    <property type="term" value="F:O-acyltransferase activity"/>
    <property type="evidence" value="ECO:0007669"/>
    <property type="project" value="TreeGrafter"/>
</dbReference>
<sequence>MSQPNVPANLQPKPDYRTQHKKRLSYMPWLYFSLKDKHLEWAKPWQDEVQAHFCAVETISIGERSFVAPEANLFAEPGRNINIGAQCMIAADSFLHGPINMGDEVAINHGCSLDGGRHGITIGNQTRIANNVTIYAFNHGMAPDTPIYQQASNSKGVVIGEDVWIGAQAGIVDGVTIGNHAVIGMGTIVTKDVADYAIVAGNPARVIGDRRDKS</sequence>
<dbReference type="CDD" id="cd04647">
    <property type="entry name" value="LbH_MAT_like"/>
    <property type="match status" value="1"/>
</dbReference>